<dbReference type="Proteomes" id="UP001148662">
    <property type="component" value="Unassembled WGS sequence"/>
</dbReference>
<sequence>MQNTHTTLSTSEVPGSAAAGSYDPAVALQPIGDNLQLMDSSLPQIILILVGLVGSGKSTFATALQRYRPEFLRCNQDELGNRRRVEELARSQLQRGGSVCIDRTNVDAGQRSTWIRMGREFPRTSTWVLHFDTPYEICVERLRTRVGHPTISSPEQGVAVLRRFSADFQPPSPYEGYNKLLQLTATEQPAIYSPESAERVGRMGTFREGPPGAAVTIVAEDIIPVLMTITARTPVAEATEEIEATTETEATEEMEVIEDGETKDEGGIRIHMAQAARPQVPMSNGEMQAARW</sequence>
<organism evidence="1 2">
    <name type="scientific">Phlebia brevispora</name>
    <dbReference type="NCBI Taxonomy" id="194682"/>
    <lineage>
        <taxon>Eukaryota</taxon>
        <taxon>Fungi</taxon>
        <taxon>Dikarya</taxon>
        <taxon>Basidiomycota</taxon>
        <taxon>Agaricomycotina</taxon>
        <taxon>Agaricomycetes</taxon>
        <taxon>Polyporales</taxon>
        <taxon>Meruliaceae</taxon>
        <taxon>Phlebia</taxon>
    </lineage>
</organism>
<dbReference type="EMBL" id="JANHOG010000730">
    <property type="protein sequence ID" value="KAJ3551932.1"/>
    <property type="molecule type" value="Genomic_DNA"/>
</dbReference>
<proteinExistence type="predicted"/>
<reference evidence="1" key="1">
    <citation type="submission" date="2022-07" db="EMBL/GenBank/DDBJ databases">
        <title>Genome Sequence of Phlebia brevispora.</title>
        <authorList>
            <person name="Buettner E."/>
        </authorList>
    </citation>
    <scope>NUCLEOTIDE SEQUENCE</scope>
    <source>
        <strain evidence="1">MPL23</strain>
    </source>
</reference>
<comment type="caution">
    <text evidence="1">The sequence shown here is derived from an EMBL/GenBank/DDBJ whole genome shotgun (WGS) entry which is preliminary data.</text>
</comment>
<gene>
    <name evidence="1" type="ORF">NM688_g4426</name>
</gene>
<keyword evidence="2" id="KW-1185">Reference proteome</keyword>
<protein>
    <submittedName>
        <fullName evidence="1">Uncharacterized protein</fullName>
    </submittedName>
</protein>
<evidence type="ECO:0000313" key="1">
    <source>
        <dbReference type="EMBL" id="KAJ3551932.1"/>
    </source>
</evidence>
<evidence type="ECO:0000313" key="2">
    <source>
        <dbReference type="Proteomes" id="UP001148662"/>
    </source>
</evidence>
<name>A0ACC1T2Z6_9APHY</name>
<accession>A0ACC1T2Z6</accession>